<dbReference type="STRING" id="590998.Celf_3298"/>
<dbReference type="Pfam" id="PF08327">
    <property type="entry name" value="AHSA1"/>
    <property type="match status" value="1"/>
</dbReference>
<feature type="domain" description="Activator of Hsp90 ATPase homologue 1/2-like C-terminal" evidence="2">
    <location>
        <begin position="27"/>
        <end position="154"/>
    </location>
</feature>
<dbReference type="InterPro" id="IPR013538">
    <property type="entry name" value="ASHA1/2-like_C"/>
</dbReference>
<evidence type="ECO:0000259" key="2">
    <source>
        <dbReference type="Pfam" id="PF08327"/>
    </source>
</evidence>
<sequence length="159" mass="17595">MSTIEPQPVAVADVDAFTVTRTIRIAATRARVWQALTQEEHISGWFGDRTELPERRVGGEGAFIWDDHGAVPVRIEQYDEPDVFAYTWGSPGQPLAPGNATLVRFTLADDGDGTLLTVVETGFGELTTRDPRAELEDHRRGWSSELDELVGYLEPVRSA</sequence>
<name>F4H143_CELFA</name>
<reference evidence="3 4" key="1">
    <citation type="submission" date="2011-04" db="EMBL/GenBank/DDBJ databases">
        <title>Complete sequence of Cellulomonas fimi ATCC 484.</title>
        <authorList>
            <consortium name="US DOE Joint Genome Institute"/>
            <person name="Lucas S."/>
            <person name="Han J."/>
            <person name="Lapidus A."/>
            <person name="Cheng J.-F."/>
            <person name="Goodwin L."/>
            <person name="Pitluck S."/>
            <person name="Peters L."/>
            <person name="Chertkov O."/>
            <person name="Detter J.C."/>
            <person name="Han C."/>
            <person name="Tapia R."/>
            <person name="Land M."/>
            <person name="Hauser L."/>
            <person name="Kyrpides N."/>
            <person name="Ivanova N."/>
            <person name="Ovchinnikova G."/>
            <person name="Pagani I."/>
            <person name="Mead D."/>
            <person name="Brumm P."/>
            <person name="Woyke T."/>
        </authorList>
    </citation>
    <scope>NUCLEOTIDE SEQUENCE [LARGE SCALE GENOMIC DNA]</scope>
    <source>
        <strain evidence="4">ATCC 484 / DSM 20113 / JCM 1341 / NBRC 15513 / NCIMB 8980 / NCTC 7547</strain>
    </source>
</reference>
<dbReference type="InterPro" id="IPR023393">
    <property type="entry name" value="START-like_dom_sf"/>
</dbReference>
<evidence type="ECO:0000313" key="4">
    <source>
        <dbReference type="Proteomes" id="UP000008460"/>
    </source>
</evidence>
<protein>
    <submittedName>
        <fullName evidence="3">Activator of Hsp90 ATPase 1 family protein</fullName>
    </submittedName>
</protein>
<keyword evidence="4" id="KW-1185">Reference proteome</keyword>
<evidence type="ECO:0000313" key="3">
    <source>
        <dbReference type="EMBL" id="AEE47412.1"/>
    </source>
</evidence>
<dbReference type="AlphaFoldDB" id="F4H143"/>
<dbReference type="KEGG" id="cfi:Celf_3298"/>
<dbReference type="HOGENOM" id="CLU_108923_2_0_11"/>
<dbReference type="Proteomes" id="UP000008460">
    <property type="component" value="Chromosome"/>
</dbReference>
<dbReference type="EMBL" id="CP002666">
    <property type="protein sequence ID" value="AEE47412.1"/>
    <property type="molecule type" value="Genomic_DNA"/>
</dbReference>
<evidence type="ECO:0000256" key="1">
    <source>
        <dbReference type="ARBA" id="ARBA00006817"/>
    </source>
</evidence>
<dbReference type="RefSeq" id="WP_013772436.1">
    <property type="nucleotide sequence ID" value="NC_015514.1"/>
</dbReference>
<gene>
    <name evidence="3" type="ordered locus">Celf_3298</name>
</gene>
<accession>F4H143</accession>
<dbReference type="SUPFAM" id="SSF55961">
    <property type="entry name" value="Bet v1-like"/>
    <property type="match status" value="1"/>
</dbReference>
<organism evidence="3 4">
    <name type="scientific">Cellulomonas fimi (strain ATCC 484 / DSM 20113 / JCM 1341 / CCUG 24087 / LMG 16345 / NBRC 15513 / NCIMB 8980 / NCTC 7547 / NRS-133)</name>
    <dbReference type="NCBI Taxonomy" id="590998"/>
    <lineage>
        <taxon>Bacteria</taxon>
        <taxon>Bacillati</taxon>
        <taxon>Actinomycetota</taxon>
        <taxon>Actinomycetes</taxon>
        <taxon>Micrococcales</taxon>
        <taxon>Cellulomonadaceae</taxon>
        <taxon>Cellulomonas</taxon>
    </lineage>
</organism>
<proteinExistence type="inferred from homology"/>
<comment type="similarity">
    <text evidence="1">Belongs to the AHA1 family.</text>
</comment>
<dbReference type="eggNOG" id="COG3832">
    <property type="taxonomic scope" value="Bacteria"/>
</dbReference>
<dbReference type="Gene3D" id="3.30.530.20">
    <property type="match status" value="1"/>
</dbReference>